<dbReference type="EMBL" id="PRLG01000039">
    <property type="protein sequence ID" value="PYY25289.1"/>
    <property type="molecule type" value="Genomic_DNA"/>
</dbReference>
<comment type="caution">
    <text evidence="2">The sequence shown here is derived from an EMBL/GenBank/DDBJ whole genome shotgun (WGS) entry which is preliminary data.</text>
</comment>
<dbReference type="SUPFAM" id="SSF53335">
    <property type="entry name" value="S-adenosyl-L-methionine-dependent methyltransferases"/>
    <property type="match status" value="1"/>
</dbReference>
<dbReference type="InterPro" id="IPR007848">
    <property type="entry name" value="Small_mtfrase_dom"/>
</dbReference>
<dbReference type="GO" id="GO:0032259">
    <property type="term" value="P:methylation"/>
    <property type="evidence" value="ECO:0007669"/>
    <property type="project" value="UniProtKB-KW"/>
</dbReference>
<dbReference type="CDD" id="cd02440">
    <property type="entry name" value="AdoMet_MTases"/>
    <property type="match status" value="1"/>
</dbReference>
<gene>
    <name evidence="2" type="ORF">PIL02S_06883</name>
</gene>
<dbReference type="GO" id="GO:0030798">
    <property type="term" value="F:trans-aconitate 2-methyltransferase activity"/>
    <property type="evidence" value="ECO:0007669"/>
    <property type="project" value="UniProtKB-EC"/>
</dbReference>
<keyword evidence="2" id="KW-0489">Methyltransferase</keyword>
<dbReference type="AlphaFoldDB" id="A0A2W0C575"/>
<dbReference type="Proteomes" id="UP000247459">
    <property type="component" value="Unassembled WGS sequence"/>
</dbReference>
<dbReference type="Pfam" id="PF05175">
    <property type="entry name" value="MTS"/>
    <property type="match status" value="1"/>
</dbReference>
<feature type="domain" description="Methyltransferase small" evidence="1">
    <location>
        <begin position="27"/>
        <end position="162"/>
    </location>
</feature>
<evidence type="ECO:0000313" key="3">
    <source>
        <dbReference type="Proteomes" id="UP000247459"/>
    </source>
</evidence>
<dbReference type="EC" id="2.1.1.144" evidence="2"/>
<evidence type="ECO:0000313" key="2">
    <source>
        <dbReference type="EMBL" id="PYY25289.1"/>
    </source>
</evidence>
<organism evidence="2 3">
    <name type="scientific">Paenibacillus illinoisensis</name>
    <dbReference type="NCBI Taxonomy" id="59845"/>
    <lineage>
        <taxon>Bacteria</taxon>
        <taxon>Bacillati</taxon>
        <taxon>Bacillota</taxon>
        <taxon>Bacilli</taxon>
        <taxon>Bacillales</taxon>
        <taxon>Paenibacillaceae</taxon>
        <taxon>Paenibacillus</taxon>
    </lineage>
</organism>
<keyword evidence="2" id="KW-0808">Transferase</keyword>
<protein>
    <submittedName>
        <fullName evidence="2">Phospholipid N-methyltransferase</fullName>
        <ecNumber evidence="2">2.1.1.144</ecNumber>
    </submittedName>
</protein>
<dbReference type="RefSeq" id="WP_110823126.1">
    <property type="nucleotide sequence ID" value="NZ_PRLG01000039.1"/>
</dbReference>
<dbReference type="Gene3D" id="3.40.50.150">
    <property type="entry name" value="Vaccinia Virus protein VP39"/>
    <property type="match status" value="1"/>
</dbReference>
<sequence>MKIPNFLLFLLAFLKNPKRVGSIFPSSAFLARKIVQSVYWKDVRAIAELGAGTGAITRIMEANLPSSAAVLLFERDRRMRKALKKEYPHFKLASNASSLVKKMNQEQIQQLDCIICGLPFFNFSKTMRDHILAQISQALRPGGMLVLYQYSLHMKQILAEELIIENTQFVTRNFPPVFVYTCRKKDNDD</sequence>
<proteinExistence type="predicted"/>
<name>A0A2W0C575_9BACL</name>
<reference evidence="2 3" key="1">
    <citation type="submission" date="2018-01" db="EMBL/GenBank/DDBJ databases">
        <title>Genome sequence of the PGP bacterium Paenibacillus illinoisensis E3.</title>
        <authorList>
            <person name="Rolli E."/>
            <person name="Marasco R."/>
            <person name="Bessem C."/>
            <person name="Michoud G."/>
            <person name="Gaiarsa S."/>
            <person name="Borin S."/>
            <person name="Daffonchio D."/>
        </authorList>
    </citation>
    <scope>NUCLEOTIDE SEQUENCE [LARGE SCALE GENOMIC DNA]</scope>
    <source>
        <strain evidence="2 3">E3</strain>
    </source>
</reference>
<accession>A0A2W0C575</accession>
<dbReference type="InterPro" id="IPR029063">
    <property type="entry name" value="SAM-dependent_MTases_sf"/>
</dbReference>
<evidence type="ECO:0000259" key="1">
    <source>
        <dbReference type="Pfam" id="PF05175"/>
    </source>
</evidence>
<dbReference type="OrthoDB" id="9805585at2"/>